<evidence type="ECO:0008006" key="4">
    <source>
        <dbReference type="Google" id="ProtNLM"/>
    </source>
</evidence>
<dbReference type="OrthoDB" id="4892048at2"/>
<evidence type="ECO:0000313" key="3">
    <source>
        <dbReference type="Proteomes" id="UP000193244"/>
    </source>
</evidence>
<protein>
    <recommendedName>
        <fullName evidence="4">Alpha/beta hydrolase</fullName>
    </recommendedName>
</protein>
<sequence length="504" mass="53063">MAGFVGADVDELRAFAKLVDTASRQLDDTTNGLSAALASTRWLGPDGSEFTSHWNSQYKPGLTRASGSLHGLVTILVKNADEQQTTSSDTGGGAGNGGTGKGSSDGTTSGDLGGKSVDDLEDLSSDELRDLAEKFSKDPDAAHDWWESLTPAEQARLIKNAPELVGGLDGVPALDRVAANANIAGDQIEKNDTRIKEIEQKLAEPWRYALSAITGPGDIQALNDELKDLKNENKYLQEAVDGDVQLYTYDRDADRIVEMIGNPETATQQLTWIPGTATDMNSFYTHGVQGLPDYVAGAVPGTVAFVMKDGTYPQWDLSHPPSDTSLAHDLGVTQAQFQSGLEASGFESMPNTAVGHSAGLAILTASESAGAHYTNVVSLSGIGMAGGWEPQQGTGYYDYTTGGDAILAARGVNGLLPSDIEFGGSILDPSVTLSFERAGFPLTPSEENGFSVLDPGIGWKTPTLFDPLLKQSIDNHSLIASTNTSHEVKDGLIDLLSGNKPAGS</sequence>
<dbReference type="Proteomes" id="UP000193244">
    <property type="component" value="Unassembled WGS sequence"/>
</dbReference>
<proteinExistence type="predicted"/>
<accession>A0A1X7IRT4</accession>
<evidence type="ECO:0000313" key="2">
    <source>
        <dbReference type="EMBL" id="SMG17519.1"/>
    </source>
</evidence>
<feature type="region of interest" description="Disordered" evidence="1">
    <location>
        <begin position="82"/>
        <end position="120"/>
    </location>
</feature>
<dbReference type="STRING" id="150121.SAMN06296010_0781"/>
<feature type="compositionally biased region" description="Gly residues" evidence="1">
    <location>
        <begin position="90"/>
        <end position="103"/>
    </location>
</feature>
<gene>
    <name evidence="2" type="ORF">SAMN06296010_0781</name>
</gene>
<evidence type="ECO:0000256" key="1">
    <source>
        <dbReference type="SAM" id="MobiDB-lite"/>
    </source>
</evidence>
<dbReference type="Gene3D" id="1.10.287.1060">
    <property type="entry name" value="ESAT-6-like"/>
    <property type="match status" value="1"/>
</dbReference>
<reference evidence="3" key="1">
    <citation type="submission" date="2017-04" db="EMBL/GenBank/DDBJ databases">
        <authorList>
            <person name="Varghese N."/>
            <person name="Submissions S."/>
        </authorList>
    </citation>
    <scope>NUCLEOTIDE SEQUENCE [LARGE SCALE GENOMIC DNA]</scope>
    <source>
        <strain evidence="3">VKM Ac-2510</strain>
    </source>
</reference>
<dbReference type="EMBL" id="FXAY01000001">
    <property type="protein sequence ID" value="SMG17519.1"/>
    <property type="molecule type" value="Genomic_DNA"/>
</dbReference>
<name>A0A1X7IRT4_9MICO</name>
<dbReference type="AlphaFoldDB" id="A0A1X7IRT4"/>
<organism evidence="2 3">
    <name type="scientific">Agreia pratensis</name>
    <dbReference type="NCBI Taxonomy" id="150121"/>
    <lineage>
        <taxon>Bacteria</taxon>
        <taxon>Bacillati</taxon>
        <taxon>Actinomycetota</taxon>
        <taxon>Actinomycetes</taxon>
        <taxon>Micrococcales</taxon>
        <taxon>Microbacteriaceae</taxon>
        <taxon>Agreia</taxon>
    </lineage>
</organism>
<keyword evidence="3" id="KW-1185">Reference proteome</keyword>
<dbReference type="RefSeq" id="WP_085483085.1">
    <property type="nucleotide sequence ID" value="NZ_FXAY01000001.1"/>
</dbReference>